<protein>
    <submittedName>
        <fullName evidence="1">25606_t:CDS:1</fullName>
    </submittedName>
</protein>
<evidence type="ECO:0000313" key="1">
    <source>
        <dbReference type="EMBL" id="CAG8577698.1"/>
    </source>
</evidence>
<sequence>RICYCKKDTLIDIEDKYVKLRSYDGTPYCVLGGETLIFFESNRFNEYGKKKSDICEDFMYCAMCLYDFHRDDISESKEKLEKMPKTKLGYYAVRKGHKTGIYLTWDECKVQVNKFRNAMYKKFPTCTKAQNFIEEKREVSVILNDSKIQIWTDGSSFNNGTTRAQADIGSLEVCKNKTKPLEIMTDSKYVINIIEDWVEKWEKNGYMSYNNTLVKNQDLIKRLKKLIDNRIDTVRLIHIRDHWGNYSNEQANRLAKLGSLQEAIEENFKLETYSKHITNYFNKK</sequence>
<organism evidence="1 2">
    <name type="scientific">Racocetra persica</name>
    <dbReference type="NCBI Taxonomy" id="160502"/>
    <lineage>
        <taxon>Eukaryota</taxon>
        <taxon>Fungi</taxon>
        <taxon>Fungi incertae sedis</taxon>
        <taxon>Mucoromycota</taxon>
        <taxon>Glomeromycotina</taxon>
        <taxon>Glomeromycetes</taxon>
        <taxon>Diversisporales</taxon>
        <taxon>Gigasporaceae</taxon>
        <taxon>Racocetra</taxon>
    </lineage>
</organism>
<reference evidence="1" key="1">
    <citation type="submission" date="2021-06" db="EMBL/GenBank/DDBJ databases">
        <authorList>
            <person name="Kallberg Y."/>
            <person name="Tangrot J."/>
            <person name="Rosling A."/>
        </authorList>
    </citation>
    <scope>NUCLEOTIDE SEQUENCE</scope>
    <source>
        <strain evidence="1">MA461A</strain>
    </source>
</reference>
<gene>
    <name evidence="1" type="ORF">RPERSI_LOCUS5009</name>
</gene>
<dbReference type="EMBL" id="CAJVQC010007323">
    <property type="protein sequence ID" value="CAG8577698.1"/>
    <property type="molecule type" value="Genomic_DNA"/>
</dbReference>
<proteinExistence type="predicted"/>
<dbReference type="Proteomes" id="UP000789920">
    <property type="component" value="Unassembled WGS sequence"/>
</dbReference>
<accession>A0ACA9MAV7</accession>
<keyword evidence="2" id="KW-1185">Reference proteome</keyword>
<name>A0ACA9MAV7_9GLOM</name>
<feature type="non-terminal residue" evidence="1">
    <location>
        <position position="1"/>
    </location>
</feature>
<evidence type="ECO:0000313" key="2">
    <source>
        <dbReference type="Proteomes" id="UP000789920"/>
    </source>
</evidence>
<comment type="caution">
    <text evidence="1">The sequence shown here is derived from an EMBL/GenBank/DDBJ whole genome shotgun (WGS) entry which is preliminary data.</text>
</comment>